<name>A0A160VF34_9ZZZZ</name>
<dbReference type="AlphaFoldDB" id="A0A160VF34"/>
<protein>
    <submittedName>
        <fullName evidence="1">Uncharacterized protein</fullName>
    </submittedName>
</protein>
<evidence type="ECO:0000313" key="1">
    <source>
        <dbReference type="EMBL" id="CUV03430.1"/>
    </source>
</evidence>
<proteinExistence type="predicted"/>
<organism evidence="1">
    <name type="scientific">hydrothermal vent metagenome</name>
    <dbReference type="NCBI Taxonomy" id="652676"/>
    <lineage>
        <taxon>unclassified sequences</taxon>
        <taxon>metagenomes</taxon>
        <taxon>ecological metagenomes</taxon>
    </lineage>
</organism>
<sequence length="41" mass="4486">MQLEKAYALSFTGVTEMSHIPIMGNINSRTLSKSSVSTNIK</sequence>
<gene>
    <name evidence="1" type="ORF">MGWOODY_Clf124</name>
</gene>
<reference evidence="1" key="1">
    <citation type="submission" date="2015-10" db="EMBL/GenBank/DDBJ databases">
        <authorList>
            <person name="Gilbert D.G."/>
        </authorList>
    </citation>
    <scope>NUCLEOTIDE SEQUENCE</scope>
</reference>
<accession>A0A160VF34</accession>
<dbReference type="EMBL" id="FAXA01000419">
    <property type="protein sequence ID" value="CUV03430.1"/>
    <property type="molecule type" value="Genomic_DNA"/>
</dbReference>